<dbReference type="GO" id="GO:0016020">
    <property type="term" value="C:membrane"/>
    <property type="evidence" value="ECO:0007669"/>
    <property type="project" value="TreeGrafter"/>
</dbReference>
<evidence type="ECO:0000313" key="5">
    <source>
        <dbReference type="EMBL" id="PZR79506.1"/>
    </source>
</evidence>
<dbReference type="Gene3D" id="3.40.50.720">
    <property type="entry name" value="NAD(P)-binding Rossmann-like Domain"/>
    <property type="match status" value="1"/>
</dbReference>
<dbReference type="PRINTS" id="PR00080">
    <property type="entry name" value="SDRFAMILY"/>
</dbReference>
<dbReference type="Proteomes" id="UP000248724">
    <property type="component" value="Unassembled WGS sequence"/>
</dbReference>
<evidence type="ECO:0000256" key="3">
    <source>
        <dbReference type="RuleBase" id="RU000363"/>
    </source>
</evidence>
<evidence type="ECO:0000256" key="4">
    <source>
        <dbReference type="SAM" id="MobiDB-lite"/>
    </source>
</evidence>
<dbReference type="Pfam" id="PF00106">
    <property type="entry name" value="adh_short"/>
    <property type="match status" value="1"/>
</dbReference>
<reference evidence="5 6" key="1">
    <citation type="journal article" date="2017" name="Nature">
        <title>Atmospheric trace gases support primary production in Antarctic desert surface soil.</title>
        <authorList>
            <person name="Ji M."/>
            <person name="Greening C."/>
            <person name="Vanwonterghem I."/>
            <person name="Carere C.R."/>
            <person name="Bay S.K."/>
            <person name="Steen J.A."/>
            <person name="Montgomery K."/>
            <person name="Lines T."/>
            <person name="Beardall J."/>
            <person name="van Dorst J."/>
            <person name="Snape I."/>
            <person name="Stott M.B."/>
            <person name="Hugenholtz P."/>
            <person name="Ferrari B.C."/>
        </authorList>
    </citation>
    <scope>NUCLEOTIDE SEQUENCE [LARGE SCALE GENOMIC DNA]</scope>
    <source>
        <strain evidence="5">RRmetagenome_bin12</strain>
    </source>
</reference>
<accession>A0A2W5Z9I4</accession>
<dbReference type="InterPro" id="IPR036291">
    <property type="entry name" value="NAD(P)-bd_dom_sf"/>
</dbReference>
<dbReference type="EMBL" id="QHBU01000201">
    <property type="protein sequence ID" value="PZR79506.1"/>
    <property type="molecule type" value="Genomic_DNA"/>
</dbReference>
<dbReference type="PANTHER" id="PTHR44196">
    <property type="entry name" value="DEHYDROGENASE/REDUCTASE SDR FAMILY MEMBER 7B"/>
    <property type="match status" value="1"/>
</dbReference>
<dbReference type="SUPFAM" id="SSF51735">
    <property type="entry name" value="NAD(P)-binding Rossmann-fold domains"/>
    <property type="match status" value="1"/>
</dbReference>
<comment type="similarity">
    <text evidence="1 3">Belongs to the short-chain dehydrogenases/reductases (SDR) family.</text>
</comment>
<evidence type="ECO:0000256" key="1">
    <source>
        <dbReference type="ARBA" id="ARBA00006484"/>
    </source>
</evidence>
<dbReference type="AlphaFoldDB" id="A0A2W5Z9I4"/>
<gene>
    <name evidence="5" type="ORF">DLM65_10515</name>
</gene>
<comment type="caution">
    <text evidence="5">The sequence shown here is derived from an EMBL/GenBank/DDBJ whole genome shotgun (WGS) entry which is preliminary data.</text>
</comment>
<feature type="region of interest" description="Disordered" evidence="4">
    <location>
        <begin position="54"/>
        <end position="74"/>
    </location>
</feature>
<dbReference type="PRINTS" id="PR00081">
    <property type="entry name" value="GDHRDH"/>
</dbReference>
<evidence type="ECO:0000313" key="6">
    <source>
        <dbReference type="Proteomes" id="UP000248724"/>
    </source>
</evidence>
<dbReference type="GO" id="GO:0016491">
    <property type="term" value="F:oxidoreductase activity"/>
    <property type="evidence" value="ECO:0007669"/>
    <property type="project" value="UniProtKB-KW"/>
</dbReference>
<evidence type="ECO:0000256" key="2">
    <source>
        <dbReference type="ARBA" id="ARBA00023002"/>
    </source>
</evidence>
<dbReference type="InterPro" id="IPR002347">
    <property type="entry name" value="SDR_fam"/>
</dbReference>
<proteinExistence type="inferred from homology"/>
<dbReference type="InterPro" id="IPR020904">
    <property type="entry name" value="Sc_DH/Rdtase_CS"/>
</dbReference>
<name>A0A2W5Z9I4_9BACT</name>
<evidence type="ECO:0008006" key="7">
    <source>
        <dbReference type="Google" id="ProtNLM"/>
    </source>
</evidence>
<keyword evidence="2" id="KW-0560">Oxidoreductase</keyword>
<dbReference type="PANTHER" id="PTHR44196:SF2">
    <property type="entry name" value="SHORT-CHAIN DEHYDROGENASE-RELATED"/>
    <property type="match status" value="1"/>
</dbReference>
<organism evidence="5 6">
    <name type="scientific">Candidatus Aeolococcus gillhamiae</name>
    <dbReference type="NCBI Taxonomy" id="3127015"/>
    <lineage>
        <taxon>Bacteria</taxon>
        <taxon>Bacillati</taxon>
        <taxon>Candidatus Dormiibacterota</taxon>
        <taxon>Candidatus Dormibacteria</taxon>
        <taxon>Candidatus Aeolococcales</taxon>
        <taxon>Candidatus Aeolococcaceae</taxon>
        <taxon>Candidatus Aeolococcus</taxon>
    </lineage>
</organism>
<sequence>MPRRLQGRRGSARSPRASVVILTKEARSASRVRGRSLSGCVRDRHDVRAAPARRLAGSVRRGRGDEMSDPVPPSVPALVTGASSGIGEGFARQLAARGHDLTLVARRTERMQALAKELRAQHSVKVSVHTADLGTHAGRGPVATMLRTKGPWLLINNAGFGSRGRFVDLDAKREAEEVELNVVTVHELTAAVLPGNVDAAKGAVINVASTAAYQAIPYMATYAATKAFVLHFTEAIAQELHGTGVRAMALCPGPTRTEFDQVAGMSALFNMPLPMSADAVVRSALRALDRGHAICVPGPHNLILAQGPRLVPRSAVRRIVSTIFDPR</sequence>
<dbReference type="PROSITE" id="PS00061">
    <property type="entry name" value="ADH_SHORT"/>
    <property type="match status" value="1"/>
</dbReference>
<protein>
    <recommendedName>
        <fullName evidence="7">Oxidoreductase</fullName>
    </recommendedName>
</protein>